<dbReference type="NCBIfam" id="NF045634">
    <property type="entry name" value="LeuMetRace"/>
    <property type="match status" value="1"/>
</dbReference>
<dbReference type="PANTHER" id="PTHR11986">
    <property type="entry name" value="AMINOTRANSFERASE CLASS III"/>
    <property type="match status" value="1"/>
</dbReference>
<name>A0A0S1XCE1_THEBA</name>
<sequence length="443" mass="49525">MKRDEIISRYSKVFPKAARVTYAPIVGVKAKNAKVWDIEGREYIDFLSDAAVQNVGHNNNRVVKAIKEQTDRLVHFTFIYGFPIEPLLLAEKLVEISPIKSAKVVLGLSGSDANDGAIKFARAYTGRRTLLGYLGSYYGATYGAMSITGLDFEIRALVGELSDIHYIPFPDCYRCPFGQERGKCHFECISYLEYKFEREVYAEGVAALFAEPIQGDAGMIVPPDDYFRKLKKILDEYGILLVVDEVQSGLGRTGKWFAIEHFGVTPDIITIAKPLGGGLPISAIIGRGEIMESLPALGHTFTLSGNPVTSRAALAVIEEIEEKNLLKRAEELGEYTMRRLKKMQKEHELIGDVRGKGLMIGIDLVKNRETKERAFDEAKKVVWRAYELGLILAFLHGNVLRIQPPLTIEKELLDEGLDKLEQAIEDVENGKVDDKVLKIVKGW</sequence>
<comment type="catalytic activity">
    <reaction evidence="5">
        <text>L-methionine = D-methionine</text>
        <dbReference type="Rhea" id="RHEA:12492"/>
        <dbReference type="ChEBI" id="CHEBI:57844"/>
        <dbReference type="ChEBI" id="CHEBI:57932"/>
        <dbReference type="EC" id="5.1.1.2"/>
    </reaction>
</comment>
<keyword evidence="9" id="KW-0032">Aminotransferase</keyword>
<evidence type="ECO:0000256" key="1">
    <source>
        <dbReference type="ARBA" id="ARBA00001933"/>
    </source>
</evidence>
<dbReference type="GO" id="GO:0042802">
    <property type="term" value="F:identical protein binding"/>
    <property type="evidence" value="ECO:0007669"/>
    <property type="project" value="TreeGrafter"/>
</dbReference>
<dbReference type="GO" id="GO:0018111">
    <property type="term" value="F:methionine racemase activity"/>
    <property type="evidence" value="ECO:0007669"/>
    <property type="project" value="UniProtKB-EC"/>
</dbReference>
<dbReference type="InterPro" id="IPR015422">
    <property type="entry name" value="PyrdxlP-dep_Trfase_small"/>
</dbReference>
<protein>
    <recommendedName>
        <fullName evidence="7">Leucine/methionine racemase</fullName>
        <ecNumber evidence="6">5.1.1.2</ecNumber>
    </recommendedName>
</protein>
<dbReference type="Gene3D" id="3.40.640.10">
    <property type="entry name" value="Type I PLP-dependent aspartate aminotransferase-like (Major domain)"/>
    <property type="match status" value="1"/>
</dbReference>
<dbReference type="PATRIC" id="fig|55802.8.peg.1496"/>
<dbReference type="Proteomes" id="UP000066042">
    <property type="component" value="Chromosome"/>
</dbReference>
<dbReference type="FunFam" id="3.40.640.10:FF:000004">
    <property type="entry name" value="Acetylornithine aminotransferase"/>
    <property type="match status" value="1"/>
</dbReference>
<comment type="catalytic activity">
    <reaction evidence="4">
        <text>L-leucine = D-leucine</text>
        <dbReference type="Rhea" id="RHEA:59396"/>
        <dbReference type="ChEBI" id="CHEBI:57427"/>
        <dbReference type="ChEBI" id="CHEBI:143079"/>
    </reaction>
</comment>
<dbReference type="Pfam" id="PF00202">
    <property type="entry name" value="Aminotran_3"/>
    <property type="match status" value="1"/>
</dbReference>
<dbReference type="GeneID" id="26136761"/>
<dbReference type="PROSITE" id="PS00600">
    <property type="entry name" value="AA_TRANSFER_CLASS_3"/>
    <property type="match status" value="1"/>
</dbReference>
<evidence type="ECO:0000256" key="5">
    <source>
        <dbReference type="ARBA" id="ARBA00052009"/>
    </source>
</evidence>
<proteinExistence type="inferred from homology"/>
<dbReference type="STRING" id="55802.TBCH5v1_1517"/>
<keyword evidence="9" id="KW-0808">Transferase</keyword>
<dbReference type="InterPro" id="IPR015424">
    <property type="entry name" value="PyrdxlP-dep_Trfase"/>
</dbReference>
<dbReference type="InterPro" id="IPR015421">
    <property type="entry name" value="PyrdxlP-dep_Trfase_major"/>
</dbReference>
<dbReference type="InterPro" id="IPR054934">
    <property type="entry name" value="LeuMetRace"/>
</dbReference>
<dbReference type="InterPro" id="IPR049704">
    <property type="entry name" value="Aminotrans_3_PPA_site"/>
</dbReference>
<evidence type="ECO:0000313" key="10">
    <source>
        <dbReference type="Proteomes" id="UP000066042"/>
    </source>
</evidence>
<dbReference type="PANTHER" id="PTHR11986:SF58">
    <property type="entry name" value="LEUCINE_METHIONINE RACEMASE"/>
    <property type="match status" value="1"/>
</dbReference>
<dbReference type="PIRSF" id="PIRSF000521">
    <property type="entry name" value="Transaminase_4ab_Lys_Orn"/>
    <property type="match status" value="1"/>
</dbReference>
<comment type="cofactor">
    <cofactor evidence="1">
        <name>pyridoxal 5'-phosphate</name>
        <dbReference type="ChEBI" id="CHEBI:597326"/>
    </cofactor>
</comment>
<dbReference type="InterPro" id="IPR050103">
    <property type="entry name" value="Class-III_PLP-dep_AT"/>
</dbReference>
<dbReference type="RefSeq" id="WP_056934070.1">
    <property type="nucleotide sequence ID" value="NZ_CP013050.1"/>
</dbReference>
<dbReference type="SUPFAM" id="SSF53383">
    <property type="entry name" value="PLP-dependent transferases"/>
    <property type="match status" value="1"/>
</dbReference>
<comment type="similarity">
    <text evidence="2 8">Belongs to the class-III pyridoxal-phosphate-dependent aminotransferase family.</text>
</comment>
<dbReference type="NCBIfam" id="NF006228">
    <property type="entry name" value="PRK08360.1"/>
    <property type="match status" value="1"/>
</dbReference>
<keyword evidence="3 8" id="KW-0663">Pyridoxal phosphate</keyword>
<organism evidence="9 10">
    <name type="scientific">Thermococcus barophilus</name>
    <dbReference type="NCBI Taxonomy" id="55802"/>
    <lineage>
        <taxon>Archaea</taxon>
        <taxon>Methanobacteriati</taxon>
        <taxon>Methanobacteriota</taxon>
        <taxon>Thermococci</taxon>
        <taxon>Thermococcales</taxon>
        <taxon>Thermococcaceae</taxon>
        <taxon>Thermococcus</taxon>
    </lineage>
</organism>
<evidence type="ECO:0000256" key="3">
    <source>
        <dbReference type="ARBA" id="ARBA00022898"/>
    </source>
</evidence>
<dbReference type="CDD" id="cd00610">
    <property type="entry name" value="OAT_like"/>
    <property type="match status" value="1"/>
</dbReference>
<dbReference type="GO" id="GO:0030170">
    <property type="term" value="F:pyridoxal phosphate binding"/>
    <property type="evidence" value="ECO:0007669"/>
    <property type="project" value="InterPro"/>
</dbReference>
<dbReference type="Gene3D" id="3.90.1150.10">
    <property type="entry name" value="Aspartate Aminotransferase, domain 1"/>
    <property type="match status" value="1"/>
</dbReference>
<dbReference type="EMBL" id="CP013050">
    <property type="protein sequence ID" value="ALM75433.1"/>
    <property type="molecule type" value="Genomic_DNA"/>
</dbReference>
<evidence type="ECO:0000256" key="8">
    <source>
        <dbReference type="RuleBase" id="RU003560"/>
    </source>
</evidence>
<dbReference type="GO" id="GO:0008483">
    <property type="term" value="F:transaminase activity"/>
    <property type="evidence" value="ECO:0007669"/>
    <property type="project" value="UniProtKB-KW"/>
</dbReference>
<reference evidence="9 10" key="1">
    <citation type="journal article" date="2016" name="Genome Announc.">
        <title>Complete genome sequence of the hyperthermophilic and piezophilic archaeon Thermococcus barophilus Ch5, capable of growth at the expense of hydrogenogenesis from carbon monoxide and formate.</title>
        <authorList>
            <person name="Oger P."/>
            <person name="Sokolova T.G."/>
            <person name="Kozhevnikova D.A."/>
            <person name="Taranov E.A."/>
            <person name="Vannier P."/>
            <person name="Lee H.S."/>
            <person name="Kwon K.K."/>
            <person name="Kang S.G."/>
            <person name="Lee J.H."/>
            <person name="Bonch-Osmolovskaya E.A."/>
            <person name="Lebedinsky A.V."/>
        </authorList>
    </citation>
    <scope>NUCLEOTIDE SEQUENCE [LARGE SCALE GENOMIC DNA]</scope>
    <source>
        <strain evidence="10">Ch5</strain>
    </source>
</reference>
<dbReference type="AlphaFoldDB" id="A0A0S1XCE1"/>
<dbReference type="EC" id="5.1.1.2" evidence="6"/>
<evidence type="ECO:0000256" key="7">
    <source>
        <dbReference type="ARBA" id="ARBA00073582"/>
    </source>
</evidence>
<dbReference type="InterPro" id="IPR005814">
    <property type="entry name" value="Aminotrans_3"/>
</dbReference>
<evidence type="ECO:0000256" key="2">
    <source>
        <dbReference type="ARBA" id="ARBA00008954"/>
    </source>
</evidence>
<evidence type="ECO:0000256" key="4">
    <source>
        <dbReference type="ARBA" id="ARBA00051379"/>
    </source>
</evidence>
<evidence type="ECO:0000313" key="9">
    <source>
        <dbReference type="EMBL" id="ALM75433.1"/>
    </source>
</evidence>
<accession>A0A0S1XCE1</accession>
<gene>
    <name evidence="9" type="ORF">TBCH5v1_1517</name>
</gene>
<evidence type="ECO:0000256" key="6">
    <source>
        <dbReference type="ARBA" id="ARBA00067036"/>
    </source>
</evidence>